<evidence type="ECO:0000256" key="1">
    <source>
        <dbReference type="SAM" id="MobiDB-lite"/>
    </source>
</evidence>
<dbReference type="AlphaFoldDB" id="E7RVF8"/>
<dbReference type="PANTHER" id="PTHR39963:SF1">
    <property type="entry name" value="MNMC-LIKE METHYLTRANSFERASE DOMAIN-CONTAINING PROTEIN"/>
    <property type="match status" value="1"/>
</dbReference>
<comment type="caution">
    <text evidence="3">The sequence shown here is derived from an EMBL/GenBank/DDBJ whole genome shotgun (WGS) entry which is preliminary data.</text>
</comment>
<accession>E7RVF8</accession>
<feature type="compositionally biased region" description="Polar residues" evidence="1">
    <location>
        <begin position="203"/>
        <end position="216"/>
    </location>
</feature>
<sequence length="336" mass="36152">MTPETIPDATSSTPVAWQDGQPFSPRYGDRYHTQSGARAQAEHVFLGGCGLPDAWSCRSPETAGNDLECGTSGGTPCLDNDRNADTTTAPSGPACWSILETGFGLGLNFLSAWACWQASPARPATLRFVSTEAHPVSAHDIRRAGAGDPCLQPLAKRLADAWPDATTLAAWYSGNADDAPPCHTDAESETSAEGRATPERTPRPQTSGLPDPSTTHGWKEPTCLTLRFDDPQGTVELQLLLGDAATRLEGWHARHGSLGADSVFLDGFDPKKNPAMWDVRTMQAVARHCRPGTRIATWCVARSVRDALTQAGFRLHRRPGLPPKRHCLAGEWPDTP</sequence>
<evidence type="ECO:0000313" key="4">
    <source>
        <dbReference type="Proteomes" id="UP000011021"/>
    </source>
</evidence>
<dbReference type="GO" id="GO:0016645">
    <property type="term" value="F:oxidoreductase activity, acting on the CH-NH group of donors"/>
    <property type="evidence" value="ECO:0007669"/>
    <property type="project" value="InterPro"/>
</dbReference>
<dbReference type="InterPro" id="IPR029063">
    <property type="entry name" value="SAM-dependent_MTases_sf"/>
</dbReference>
<dbReference type="Proteomes" id="UP000011021">
    <property type="component" value="Unassembled WGS sequence"/>
</dbReference>
<protein>
    <recommendedName>
        <fullName evidence="2">MnmC-like methyltransferase domain-containing protein</fullName>
    </recommendedName>
</protein>
<dbReference type="Gene3D" id="3.40.50.150">
    <property type="entry name" value="Vaccinia Virus protein VP39"/>
    <property type="match status" value="2"/>
</dbReference>
<dbReference type="eggNOG" id="COG4121">
    <property type="taxonomic scope" value="Bacteria"/>
</dbReference>
<evidence type="ECO:0000259" key="2">
    <source>
        <dbReference type="Pfam" id="PF05430"/>
    </source>
</evidence>
<dbReference type="PANTHER" id="PTHR39963">
    <property type="entry name" value="SLL0983 PROTEIN"/>
    <property type="match status" value="1"/>
</dbReference>
<proteinExistence type="predicted"/>
<feature type="region of interest" description="Disordered" evidence="1">
    <location>
        <begin position="178"/>
        <end position="217"/>
    </location>
</feature>
<feature type="domain" description="MnmC-like methyltransferase" evidence="2">
    <location>
        <begin position="226"/>
        <end position="331"/>
    </location>
</feature>
<dbReference type="HOGENOM" id="CLU_825826_0_0_4"/>
<dbReference type="Pfam" id="PF05430">
    <property type="entry name" value="Methyltransf_30"/>
    <property type="match status" value="1"/>
</dbReference>
<reference evidence="3 4" key="1">
    <citation type="submission" date="2010-12" db="EMBL/GenBank/DDBJ databases">
        <authorList>
            <person name="Muzny D."/>
            <person name="Qin X."/>
            <person name="Deng J."/>
            <person name="Jiang H."/>
            <person name="Liu Y."/>
            <person name="Qu J."/>
            <person name="Song X.-Z."/>
            <person name="Zhang L."/>
            <person name="Thornton R."/>
            <person name="Coyle M."/>
            <person name="Francisco L."/>
            <person name="Jackson L."/>
            <person name="Javaid M."/>
            <person name="Korchina V."/>
            <person name="Kovar C."/>
            <person name="Mata R."/>
            <person name="Mathew T."/>
            <person name="Ngo R."/>
            <person name="Nguyen L."/>
            <person name="Nguyen N."/>
            <person name="Okwuonu G."/>
            <person name="Ongeri F."/>
            <person name="Pham C."/>
            <person name="Simmons D."/>
            <person name="Wilczek-Boney K."/>
            <person name="Hale W."/>
            <person name="Jakkamsetti A."/>
            <person name="Pham P."/>
            <person name="Ruth R."/>
            <person name="San Lucas F."/>
            <person name="Warren J."/>
            <person name="Zhang J."/>
            <person name="Zhao Z."/>
            <person name="Zhou C."/>
            <person name="Zhu D."/>
            <person name="Lee S."/>
            <person name="Bess C."/>
            <person name="Blankenburg K."/>
            <person name="Forbes L."/>
            <person name="Fu Q."/>
            <person name="Gubbala S."/>
            <person name="Hirani K."/>
            <person name="Jayaseelan J.C."/>
            <person name="Lara F."/>
            <person name="Munidasa M."/>
            <person name="Palculict T."/>
            <person name="Patil S."/>
            <person name="Pu L.-L."/>
            <person name="Saada N."/>
            <person name="Tang L."/>
            <person name="Weissenberger G."/>
            <person name="Zhu Y."/>
            <person name="Hemphill L."/>
            <person name="Shang Y."/>
            <person name="Youmans B."/>
            <person name="Ayvaz T."/>
            <person name="Ross M."/>
            <person name="Santibanez J."/>
            <person name="Aqrawi P."/>
            <person name="Gross S."/>
            <person name="Joshi V."/>
            <person name="Fowler G."/>
            <person name="Nazareth L."/>
            <person name="Reid J."/>
            <person name="Worley K."/>
            <person name="Petrosino J."/>
            <person name="Highlander S."/>
            <person name="Gibbs R."/>
        </authorList>
    </citation>
    <scope>NUCLEOTIDE SEQUENCE [LARGE SCALE GENOMIC DNA]</scope>
    <source>
        <strain evidence="3 4">ATCC 51599</strain>
    </source>
</reference>
<dbReference type="EMBL" id="AEQP01000002">
    <property type="protein sequence ID" value="EFV95762.1"/>
    <property type="molecule type" value="Genomic_DNA"/>
</dbReference>
<keyword evidence="4" id="KW-1185">Reference proteome</keyword>
<name>E7RVF8_9BURK</name>
<gene>
    <name evidence="3" type="ORF">HMPREF0551_0670</name>
</gene>
<feature type="region of interest" description="Disordered" evidence="1">
    <location>
        <begin position="1"/>
        <end position="25"/>
    </location>
</feature>
<organism evidence="3 4">
    <name type="scientific">Lautropia mirabilis ATCC 51599</name>
    <dbReference type="NCBI Taxonomy" id="887898"/>
    <lineage>
        <taxon>Bacteria</taxon>
        <taxon>Pseudomonadati</taxon>
        <taxon>Pseudomonadota</taxon>
        <taxon>Betaproteobacteria</taxon>
        <taxon>Burkholderiales</taxon>
        <taxon>Burkholderiaceae</taxon>
        <taxon>Lautropia</taxon>
    </lineage>
</organism>
<dbReference type="InterPro" id="IPR008471">
    <property type="entry name" value="MnmC-like_methylTransf"/>
</dbReference>
<evidence type="ECO:0000313" key="3">
    <source>
        <dbReference type="EMBL" id="EFV95762.1"/>
    </source>
</evidence>
<dbReference type="STRING" id="887898.HMPREF0551_0670"/>